<dbReference type="GO" id="GO:0071555">
    <property type="term" value="P:cell wall organization"/>
    <property type="evidence" value="ECO:0007669"/>
    <property type="project" value="UniProtKB-KW"/>
</dbReference>
<feature type="transmembrane region" description="Helical" evidence="13">
    <location>
        <begin position="12"/>
        <end position="39"/>
    </location>
</feature>
<evidence type="ECO:0000256" key="4">
    <source>
        <dbReference type="ARBA" id="ARBA00018354"/>
    </source>
</evidence>
<dbReference type="EMBL" id="JAEFCI010007738">
    <property type="protein sequence ID" value="KAG5458904.1"/>
    <property type="molecule type" value="Genomic_DNA"/>
</dbReference>
<evidence type="ECO:0000256" key="9">
    <source>
        <dbReference type="ARBA" id="ARBA00022989"/>
    </source>
</evidence>
<evidence type="ECO:0000256" key="5">
    <source>
        <dbReference type="ARBA" id="ARBA00022448"/>
    </source>
</evidence>
<keyword evidence="7" id="KW-0256">Endoplasmic reticulum</keyword>
<sequence length="317" mass="36131">MPFRRNRNIKRSLSFLHFFSPATLIVHVVAVIMTVIMIMNIKAKEKGNRHVLLLVHGRDNHRHARRRELDTDGQFCVPRTSRLILFSRFFLSLAPRPQNQIRANFTSSWPPGVRRIRPTGKPKKKKKKKSQRRGGARRPGVRRMLVSAPQRAGRVPVCRGRDVEVRLVGADLFRAGFHRGALRRRRDLQRVVWLPEVVACGPLAPVLRVPRRRPGPVRRPADRAGRQHAGGPFAKRWPHPPPSSPFPATKGDILFGTSFAVMAQVCLYVVSQKLCVALNRYTDGMFFGTGCNLLGAFQIYFPAERSKTTGVFWWLFL</sequence>
<feature type="region of interest" description="Disordered" evidence="12">
    <location>
        <begin position="214"/>
        <end position="242"/>
    </location>
</feature>
<gene>
    <name evidence="14" type="ORF">BJ554DRAFT_786</name>
</gene>
<keyword evidence="9 13" id="KW-1133">Transmembrane helix</keyword>
<evidence type="ECO:0000256" key="1">
    <source>
        <dbReference type="ARBA" id="ARBA00004127"/>
    </source>
</evidence>
<dbReference type="GO" id="GO:0015031">
    <property type="term" value="P:protein transport"/>
    <property type="evidence" value="ECO:0007669"/>
    <property type="project" value="UniProtKB-KW"/>
</dbReference>
<dbReference type="GO" id="GO:0005789">
    <property type="term" value="C:endoplasmic reticulum membrane"/>
    <property type="evidence" value="ECO:0007669"/>
    <property type="project" value="UniProtKB-SubCell"/>
</dbReference>
<keyword evidence="15" id="KW-1185">Reference proteome</keyword>
<keyword evidence="10 13" id="KW-0472">Membrane</keyword>
<dbReference type="Pfam" id="PF12271">
    <property type="entry name" value="Chs7"/>
    <property type="match status" value="1"/>
</dbReference>
<dbReference type="AlphaFoldDB" id="A0A8H8DHM5"/>
<dbReference type="PANTHER" id="PTHR35329:SF2">
    <property type="entry name" value="CHITIN SYNTHASE EXPORT CHAPERONE"/>
    <property type="match status" value="1"/>
</dbReference>
<feature type="region of interest" description="Disordered" evidence="12">
    <location>
        <begin position="104"/>
        <end position="141"/>
    </location>
</feature>
<evidence type="ECO:0000256" key="12">
    <source>
        <dbReference type="SAM" id="MobiDB-lite"/>
    </source>
</evidence>
<comment type="similarity">
    <text evidence="3">Belongs to the CHS7 family.</text>
</comment>
<evidence type="ECO:0000256" key="7">
    <source>
        <dbReference type="ARBA" id="ARBA00022824"/>
    </source>
</evidence>
<evidence type="ECO:0000256" key="3">
    <source>
        <dbReference type="ARBA" id="ARBA00009274"/>
    </source>
</evidence>
<evidence type="ECO:0000256" key="2">
    <source>
        <dbReference type="ARBA" id="ARBA00004586"/>
    </source>
</evidence>
<dbReference type="InterPro" id="IPR022057">
    <property type="entry name" value="Chs7"/>
</dbReference>
<accession>A0A8H8DHM5</accession>
<name>A0A8H8DHM5_9FUNG</name>
<dbReference type="Proteomes" id="UP000673691">
    <property type="component" value="Unassembled WGS sequence"/>
</dbReference>
<keyword evidence="6 13" id="KW-0812">Transmembrane</keyword>
<dbReference type="GO" id="GO:0051082">
    <property type="term" value="F:unfolded protein binding"/>
    <property type="evidence" value="ECO:0007669"/>
    <property type="project" value="TreeGrafter"/>
</dbReference>
<protein>
    <recommendedName>
        <fullName evidence="4">Chitin synthase export chaperone</fullName>
    </recommendedName>
</protein>
<evidence type="ECO:0000256" key="8">
    <source>
        <dbReference type="ARBA" id="ARBA00022927"/>
    </source>
</evidence>
<keyword evidence="5" id="KW-0813">Transport</keyword>
<evidence type="ECO:0000256" key="11">
    <source>
        <dbReference type="ARBA" id="ARBA00023316"/>
    </source>
</evidence>
<evidence type="ECO:0000313" key="15">
    <source>
        <dbReference type="Proteomes" id="UP000673691"/>
    </source>
</evidence>
<keyword evidence="11" id="KW-0961">Cell wall biogenesis/degradation</keyword>
<evidence type="ECO:0000256" key="6">
    <source>
        <dbReference type="ARBA" id="ARBA00022692"/>
    </source>
</evidence>
<proteinExistence type="inferred from homology"/>
<evidence type="ECO:0000256" key="10">
    <source>
        <dbReference type="ARBA" id="ARBA00023136"/>
    </source>
</evidence>
<dbReference type="PANTHER" id="PTHR35329">
    <property type="entry name" value="CHITIN SYNTHASE EXPORT CHAPERONE"/>
    <property type="match status" value="1"/>
</dbReference>
<feature type="compositionally biased region" description="Basic residues" evidence="12">
    <location>
        <begin position="114"/>
        <end position="141"/>
    </location>
</feature>
<reference evidence="14 15" key="1">
    <citation type="journal article" name="Sci. Rep.">
        <title>Genome-scale phylogenetic analyses confirm Olpidium as the closest living zoosporic fungus to the non-flagellated, terrestrial fungi.</title>
        <authorList>
            <person name="Chang Y."/>
            <person name="Rochon D."/>
            <person name="Sekimoto S."/>
            <person name="Wang Y."/>
            <person name="Chovatia M."/>
            <person name="Sandor L."/>
            <person name="Salamov A."/>
            <person name="Grigoriev I.V."/>
            <person name="Stajich J.E."/>
            <person name="Spatafora J.W."/>
        </authorList>
    </citation>
    <scope>NUCLEOTIDE SEQUENCE [LARGE SCALE GENOMIC DNA]</scope>
    <source>
        <strain evidence="14">S191</strain>
    </source>
</reference>
<comment type="subcellular location">
    <subcellularLocation>
        <location evidence="1">Endomembrane system</location>
        <topology evidence="1">Multi-pass membrane protein</topology>
    </subcellularLocation>
    <subcellularLocation>
        <location evidence="2">Endoplasmic reticulum membrane</location>
    </subcellularLocation>
</comment>
<evidence type="ECO:0000313" key="14">
    <source>
        <dbReference type="EMBL" id="KAG5458904.1"/>
    </source>
</evidence>
<organism evidence="14 15">
    <name type="scientific">Olpidium bornovanus</name>
    <dbReference type="NCBI Taxonomy" id="278681"/>
    <lineage>
        <taxon>Eukaryota</taxon>
        <taxon>Fungi</taxon>
        <taxon>Fungi incertae sedis</taxon>
        <taxon>Olpidiomycota</taxon>
        <taxon>Olpidiomycotina</taxon>
        <taxon>Olpidiomycetes</taxon>
        <taxon>Olpidiales</taxon>
        <taxon>Olpidiaceae</taxon>
        <taxon>Olpidium</taxon>
    </lineage>
</organism>
<keyword evidence="8" id="KW-0653">Protein transport</keyword>
<dbReference type="GO" id="GO:0006457">
    <property type="term" value="P:protein folding"/>
    <property type="evidence" value="ECO:0007669"/>
    <property type="project" value="TreeGrafter"/>
</dbReference>
<comment type="caution">
    <text evidence="14">The sequence shown here is derived from an EMBL/GenBank/DDBJ whole genome shotgun (WGS) entry which is preliminary data.</text>
</comment>
<evidence type="ECO:0000256" key="13">
    <source>
        <dbReference type="SAM" id="Phobius"/>
    </source>
</evidence>